<dbReference type="EMBL" id="AQRA01000008">
    <property type="protein sequence ID" value="EZH72406.1"/>
    <property type="molecule type" value="Genomic_DNA"/>
</dbReference>
<reference evidence="4 5" key="1">
    <citation type="submission" date="2014-04" db="EMBL/GenBank/DDBJ databases">
        <title>Aquimarina sp. 22II-S11-z7 Genome Sequencing.</title>
        <authorList>
            <person name="Lai Q."/>
        </authorList>
    </citation>
    <scope>NUCLEOTIDE SEQUENCE [LARGE SCALE GENOMIC DNA]</scope>
    <source>
        <strain evidence="4 5">22II-S11-z7</strain>
    </source>
</reference>
<dbReference type="PROSITE" id="PS51781">
    <property type="entry name" value="SH3B"/>
    <property type="match status" value="1"/>
</dbReference>
<evidence type="ECO:0000259" key="3">
    <source>
        <dbReference type="PROSITE" id="PS51781"/>
    </source>
</evidence>
<evidence type="ECO:0000256" key="2">
    <source>
        <dbReference type="SAM" id="Phobius"/>
    </source>
</evidence>
<dbReference type="eggNOG" id="COG0457">
    <property type="taxonomic scope" value="Bacteria"/>
</dbReference>
<dbReference type="RefSeq" id="WP_034244920.1">
    <property type="nucleotide sequence ID" value="NZ_AQRA01000008.1"/>
</dbReference>
<keyword evidence="2" id="KW-0472">Membrane</keyword>
<dbReference type="Pfam" id="PF00515">
    <property type="entry name" value="TPR_1"/>
    <property type="match status" value="1"/>
</dbReference>
<dbReference type="AlphaFoldDB" id="A0A023BQY5"/>
<feature type="transmembrane region" description="Helical" evidence="2">
    <location>
        <begin position="159"/>
        <end position="178"/>
    </location>
</feature>
<dbReference type="OrthoDB" id="9776208at2"/>
<keyword evidence="1" id="KW-0802">TPR repeat</keyword>
<evidence type="ECO:0000313" key="4">
    <source>
        <dbReference type="EMBL" id="EZH72406.1"/>
    </source>
</evidence>
<dbReference type="InterPro" id="IPR019734">
    <property type="entry name" value="TPR_rpt"/>
</dbReference>
<dbReference type="STRING" id="1317122.ATO12_23425"/>
<evidence type="ECO:0000256" key="1">
    <source>
        <dbReference type="PROSITE-ProRule" id="PRU00339"/>
    </source>
</evidence>
<keyword evidence="5" id="KW-1185">Reference proteome</keyword>
<dbReference type="Gene3D" id="2.30.30.40">
    <property type="entry name" value="SH3 Domains"/>
    <property type="match status" value="1"/>
</dbReference>
<evidence type="ECO:0000313" key="5">
    <source>
        <dbReference type="Proteomes" id="UP000023541"/>
    </source>
</evidence>
<dbReference type="InterPro" id="IPR011990">
    <property type="entry name" value="TPR-like_helical_dom_sf"/>
</dbReference>
<keyword evidence="2" id="KW-1133">Transmembrane helix</keyword>
<name>A0A023BQY5_9FLAO</name>
<organism evidence="4 5">
    <name type="scientific">Aquimarina atlantica</name>
    <dbReference type="NCBI Taxonomy" id="1317122"/>
    <lineage>
        <taxon>Bacteria</taxon>
        <taxon>Pseudomonadati</taxon>
        <taxon>Bacteroidota</taxon>
        <taxon>Flavobacteriia</taxon>
        <taxon>Flavobacteriales</taxon>
        <taxon>Flavobacteriaceae</taxon>
        <taxon>Aquimarina</taxon>
    </lineage>
</organism>
<dbReference type="SMART" id="SM00028">
    <property type="entry name" value="TPR"/>
    <property type="match status" value="2"/>
</dbReference>
<feature type="domain" description="SH3b" evidence="3">
    <location>
        <begin position="185"/>
        <end position="249"/>
    </location>
</feature>
<feature type="repeat" description="TPR" evidence="1">
    <location>
        <begin position="54"/>
        <end position="87"/>
    </location>
</feature>
<keyword evidence="2" id="KW-0812">Transmembrane</keyword>
<dbReference type="Proteomes" id="UP000023541">
    <property type="component" value="Unassembled WGS sequence"/>
</dbReference>
<dbReference type="Gene3D" id="1.25.40.10">
    <property type="entry name" value="Tetratricopeptide repeat domain"/>
    <property type="match status" value="1"/>
</dbReference>
<feature type="transmembrane region" description="Helical" evidence="2">
    <location>
        <begin position="129"/>
        <end position="147"/>
    </location>
</feature>
<dbReference type="Pfam" id="PF08239">
    <property type="entry name" value="SH3_3"/>
    <property type="match status" value="1"/>
</dbReference>
<protein>
    <submittedName>
        <fullName evidence="4">Ion channel protein</fullName>
    </submittedName>
</protein>
<comment type="caution">
    <text evidence="4">The sequence shown here is derived from an EMBL/GenBank/DDBJ whole genome shotgun (WGS) entry which is preliminary data.</text>
</comment>
<dbReference type="SUPFAM" id="SSF48452">
    <property type="entry name" value="TPR-like"/>
    <property type="match status" value="1"/>
</dbReference>
<sequence>MKRIVEALIFLSIALGFSQNQEAFQRGNSLYNQEKYQEAIDAYKSILDAGQESASLYYNLGNANYKLSNIGPSIFYYEKALALSPNDEDIKNNLAFAQKATIDAIDVIPEGFISRTFKKFTNMMDFDSWAWFSVICIIVFVTLFILYNTAHSSAKKRIFFVGSWAILIFGLFGVFFAFSQYNYLKNNQFAIIFAQETTIKSEPNLRSEEVFELHEGTKVQVTETVNDWKKIKLADGKIGWIPKTDLREL</sequence>
<dbReference type="PROSITE" id="PS50005">
    <property type="entry name" value="TPR"/>
    <property type="match status" value="1"/>
</dbReference>
<accession>A0A023BQY5</accession>
<gene>
    <name evidence="4" type="ORF">ATO12_23425</name>
</gene>
<dbReference type="InterPro" id="IPR003646">
    <property type="entry name" value="SH3-like_bac-type"/>
</dbReference>
<proteinExistence type="predicted"/>
<dbReference type="SMART" id="SM00287">
    <property type="entry name" value="SH3b"/>
    <property type="match status" value="1"/>
</dbReference>